<dbReference type="EMBL" id="CAJZBQ010000028">
    <property type="protein sequence ID" value="CAG9321267.1"/>
    <property type="molecule type" value="Genomic_DNA"/>
</dbReference>
<sequence>MMSIRVSFENDIVRIVNFSLTLLGFGHDALLSQAKKTIRAYLPWSSEAQWLMINSGGNLLAPLKLQVCLLLMFRLSYVQNII</sequence>
<proteinExistence type="predicted"/>
<accession>A0AAU9JKA0</accession>
<keyword evidence="2" id="KW-1185">Reference proteome</keyword>
<protein>
    <submittedName>
        <fullName evidence="1">Uncharacterized protein</fullName>
    </submittedName>
</protein>
<name>A0AAU9JKA0_9CILI</name>
<dbReference type="AlphaFoldDB" id="A0AAU9JKA0"/>
<organism evidence="1 2">
    <name type="scientific">Blepharisma stoltei</name>
    <dbReference type="NCBI Taxonomy" id="1481888"/>
    <lineage>
        <taxon>Eukaryota</taxon>
        <taxon>Sar</taxon>
        <taxon>Alveolata</taxon>
        <taxon>Ciliophora</taxon>
        <taxon>Postciliodesmatophora</taxon>
        <taxon>Heterotrichea</taxon>
        <taxon>Heterotrichida</taxon>
        <taxon>Blepharismidae</taxon>
        <taxon>Blepharisma</taxon>
    </lineage>
</organism>
<comment type="caution">
    <text evidence="1">The sequence shown here is derived from an EMBL/GenBank/DDBJ whole genome shotgun (WGS) entry which is preliminary data.</text>
</comment>
<evidence type="ECO:0000313" key="1">
    <source>
        <dbReference type="EMBL" id="CAG9321267.1"/>
    </source>
</evidence>
<dbReference type="Proteomes" id="UP001162131">
    <property type="component" value="Unassembled WGS sequence"/>
</dbReference>
<reference evidence="1" key="1">
    <citation type="submission" date="2021-09" db="EMBL/GenBank/DDBJ databases">
        <authorList>
            <consortium name="AG Swart"/>
            <person name="Singh M."/>
            <person name="Singh A."/>
            <person name="Seah K."/>
            <person name="Emmerich C."/>
        </authorList>
    </citation>
    <scope>NUCLEOTIDE SEQUENCE</scope>
    <source>
        <strain evidence="1">ATCC30299</strain>
    </source>
</reference>
<evidence type="ECO:0000313" key="2">
    <source>
        <dbReference type="Proteomes" id="UP001162131"/>
    </source>
</evidence>
<gene>
    <name evidence="1" type="ORF">BSTOLATCC_MIC28554</name>
</gene>